<dbReference type="EMBL" id="CP002352">
    <property type="protein sequence ID" value="ADV42697.1"/>
    <property type="molecule type" value="Genomic_DNA"/>
</dbReference>
<dbReference type="AlphaFoldDB" id="E6SMY1"/>
<reference evidence="2 3" key="2">
    <citation type="journal article" date="2011" name="Stand. Genomic Sci.">
        <title>Complete genome sequence of Bacteroides helcogenes type strain (P 36-108).</title>
        <authorList>
            <person name="Pati A."/>
            <person name="Gronow S."/>
            <person name="Zeytun A."/>
            <person name="Lapidus A."/>
            <person name="Nolan M."/>
            <person name="Hammon N."/>
            <person name="Deshpande S."/>
            <person name="Cheng J.F."/>
            <person name="Tapia R."/>
            <person name="Han C."/>
            <person name="Goodwin L."/>
            <person name="Pitluck S."/>
            <person name="Liolios K."/>
            <person name="Pagani I."/>
            <person name="Ivanova N."/>
            <person name="Mavromatis K."/>
            <person name="Chen A."/>
            <person name="Palaniappan K."/>
            <person name="Land M."/>
            <person name="Hauser L."/>
            <person name="Chang Y.J."/>
            <person name="Jeffries C.D."/>
            <person name="Detter J.C."/>
            <person name="Brambilla E."/>
            <person name="Rohde M."/>
            <person name="Goker M."/>
            <person name="Woyke T."/>
            <person name="Bristow J."/>
            <person name="Eisen J.A."/>
            <person name="Markowitz V."/>
            <person name="Hugenholtz P."/>
            <person name="Kyrpides N.C."/>
            <person name="Klenk H.P."/>
            <person name="Lucas S."/>
        </authorList>
    </citation>
    <scope>NUCLEOTIDE SEQUENCE [LARGE SCALE GENOMIC DNA]</scope>
    <source>
        <strain evidence="3">ATCC 35417 / DSM 20613 / JCM 6297 / CCUG 15421 / P 36-108</strain>
    </source>
</reference>
<feature type="domain" description="KilA-N DNA-binding" evidence="1">
    <location>
        <begin position="9"/>
        <end position="97"/>
    </location>
</feature>
<sequence>MELTTIVQQKIYEIRGQRVMLDFDLAEMYGMETKRLKASVRRNMKRFPSDFMFELTQEEYISLRTKISSLKNGGRGQHPKYMPFAFTEQGVAMLSSVLNSDIAIEVNIAIMRAFVAVRQLIATPPTDCISNIEQEVKELKIYIEEVFTDQNDINEDTRMQLELINQTLAEMQMQKKQTEKPRNKIGFK</sequence>
<name>E6SMY1_BACT6</name>
<protein>
    <submittedName>
        <fullName evidence="2">KilA-N, DNA-binding domain protein</fullName>
    </submittedName>
</protein>
<dbReference type="GO" id="GO:0003677">
    <property type="term" value="F:DNA binding"/>
    <property type="evidence" value="ECO:0007669"/>
    <property type="project" value="UniProtKB-KW"/>
</dbReference>
<dbReference type="PATRIC" id="fig|693979.3.peg.718"/>
<gene>
    <name evidence="2" type="ordered locus">Bache_0674</name>
</gene>
<organism evidence="2 3">
    <name type="scientific">Bacteroides helcogenes (strain ATCC 35417 / DSM 20613 / JCM 6297 / CCUG 15421 / P 36-108)</name>
    <dbReference type="NCBI Taxonomy" id="693979"/>
    <lineage>
        <taxon>Bacteria</taxon>
        <taxon>Pseudomonadati</taxon>
        <taxon>Bacteroidota</taxon>
        <taxon>Bacteroidia</taxon>
        <taxon>Bacteroidales</taxon>
        <taxon>Bacteroidaceae</taxon>
        <taxon>Bacteroides</taxon>
    </lineage>
</organism>
<evidence type="ECO:0000313" key="2">
    <source>
        <dbReference type="EMBL" id="ADV42697.1"/>
    </source>
</evidence>
<evidence type="ECO:0000313" key="3">
    <source>
        <dbReference type="Proteomes" id="UP000008630"/>
    </source>
</evidence>
<evidence type="ECO:0000259" key="1">
    <source>
        <dbReference type="Pfam" id="PF10543"/>
    </source>
</evidence>
<dbReference type="Pfam" id="PF10543">
    <property type="entry name" value="ORF6N"/>
    <property type="match status" value="1"/>
</dbReference>
<keyword evidence="3" id="KW-1185">Reference proteome</keyword>
<keyword evidence="2" id="KW-0238">DNA-binding</keyword>
<dbReference type="OrthoDB" id="9816206at2"/>
<proteinExistence type="predicted"/>
<dbReference type="InterPro" id="IPR018873">
    <property type="entry name" value="KilA-N_DNA-bd_domain"/>
</dbReference>
<dbReference type="Proteomes" id="UP000008630">
    <property type="component" value="Chromosome"/>
</dbReference>
<dbReference type="eggNOG" id="COG3646">
    <property type="taxonomic scope" value="Bacteria"/>
</dbReference>
<dbReference type="KEGG" id="bhl:Bache_0674"/>
<dbReference type="HOGENOM" id="CLU_055403_2_0_10"/>
<dbReference type="RefSeq" id="WP_013546312.1">
    <property type="nucleotide sequence ID" value="NC_014933.1"/>
</dbReference>
<accession>E6SMY1</accession>
<dbReference type="STRING" id="693979.Bache_0674"/>
<reference key="1">
    <citation type="submission" date="2010-11" db="EMBL/GenBank/DDBJ databases">
        <title>The complete genome of Bacteroides helcogenes P 36-108.</title>
        <authorList>
            <consortium name="US DOE Joint Genome Institute (JGI-PGF)"/>
            <person name="Lucas S."/>
            <person name="Copeland A."/>
            <person name="Lapidus A."/>
            <person name="Bruce D."/>
            <person name="Goodwin L."/>
            <person name="Pitluck S."/>
            <person name="Kyrpides N."/>
            <person name="Mavromatis K."/>
            <person name="Ivanova N."/>
            <person name="Zeytun A."/>
            <person name="Brettin T."/>
            <person name="Detter J.C."/>
            <person name="Tapia R."/>
            <person name="Han C."/>
            <person name="Land M."/>
            <person name="Hauser L."/>
            <person name="Markowitz V."/>
            <person name="Cheng J.-F."/>
            <person name="Hugenholtz P."/>
            <person name="Woyke T."/>
            <person name="Wu D."/>
            <person name="Gronow S."/>
            <person name="Wellnitz S."/>
            <person name="Brambilla E."/>
            <person name="Klenk H.-P."/>
            <person name="Eisen J.A."/>
        </authorList>
    </citation>
    <scope>NUCLEOTIDE SEQUENCE</scope>
    <source>
        <strain>P 36-108</strain>
    </source>
</reference>